<dbReference type="AlphaFoldDB" id="A0A4U5VPW9"/>
<protein>
    <submittedName>
        <fullName evidence="1">Uncharacterized protein</fullName>
    </submittedName>
</protein>
<reference evidence="1 2" key="1">
    <citation type="submission" date="2019-01" db="EMBL/GenBank/DDBJ databases">
        <title>Genome Assembly of Collichthys lucidus.</title>
        <authorList>
            <person name="Cai M."/>
            <person name="Xiao S."/>
        </authorList>
    </citation>
    <scope>NUCLEOTIDE SEQUENCE [LARGE SCALE GENOMIC DNA]</scope>
    <source>
        <strain evidence="1">JT15FE1705JMU</strain>
        <tissue evidence="1">Muscle</tissue>
    </source>
</reference>
<dbReference type="EMBL" id="CM014099">
    <property type="protein sequence ID" value="TKS90634.1"/>
    <property type="molecule type" value="Genomic_DNA"/>
</dbReference>
<name>A0A4U5VPW9_COLLU</name>
<accession>A0A4U5VPW9</accession>
<evidence type="ECO:0000313" key="1">
    <source>
        <dbReference type="EMBL" id="TKS90634.1"/>
    </source>
</evidence>
<sequence>MLKLQQHHRRACFFACEIFVAVLVHRVSEYEEQDGLVITQIKSLLVYDRQFLLDLRHNVRTLDAFEHGGQKTVPPTHLFRALALPPRQKRLRGKRGGRLVKLKAWLAGSSTIPPQNWD</sequence>
<dbReference type="Proteomes" id="UP000298787">
    <property type="component" value="Chromosome 22"/>
</dbReference>
<gene>
    <name evidence="1" type="ORF">D9C73_024767</name>
</gene>
<proteinExistence type="predicted"/>
<evidence type="ECO:0000313" key="2">
    <source>
        <dbReference type="Proteomes" id="UP000298787"/>
    </source>
</evidence>
<organism evidence="1 2">
    <name type="scientific">Collichthys lucidus</name>
    <name type="common">Big head croaker</name>
    <name type="synonym">Sciaena lucida</name>
    <dbReference type="NCBI Taxonomy" id="240159"/>
    <lineage>
        <taxon>Eukaryota</taxon>
        <taxon>Metazoa</taxon>
        <taxon>Chordata</taxon>
        <taxon>Craniata</taxon>
        <taxon>Vertebrata</taxon>
        <taxon>Euteleostomi</taxon>
        <taxon>Actinopterygii</taxon>
        <taxon>Neopterygii</taxon>
        <taxon>Teleostei</taxon>
        <taxon>Neoteleostei</taxon>
        <taxon>Acanthomorphata</taxon>
        <taxon>Eupercaria</taxon>
        <taxon>Sciaenidae</taxon>
        <taxon>Collichthys</taxon>
    </lineage>
</organism>
<keyword evidence="2" id="KW-1185">Reference proteome</keyword>